<proteinExistence type="predicted"/>
<reference evidence="1" key="1">
    <citation type="submission" date="2014-11" db="EMBL/GenBank/DDBJ databases">
        <authorList>
            <person name="Amaro Gonzalez C."/>
        </authorList>
    </citation>
    <scope>NUCLEOTIDE SEQUENCE</scope>
</reference>
<accession>A0A0E9PAX2</accession>
<organism evidence="1">
    <name type="scientific">Anguilla anguilla</name>
    <name type="common">European freshwater eel</name>
    <name type="synonym">Muraena anguilla</name>
    <dbReference type="NCBI Taxonomy" id="7936"/>
    <lineage>
        <taxon>Eukaryota</taxon>
        <taxon>Metazoa</taxon>
        <taxon>Chordata</taxon>
        <taxon>Craniata</taxon>
        <taxon>Vertebrata</taxon>
        <taxon>Euteleostomi</taxon>
        <taxon>Actinopterygii</taxon>
        <taxon>Neopterygii</taxon>
        <taxon>Teleostei</taxon>
        <taxon>Anguilliformes</taxon>
        <taxon>Anguillidae</taxon>
        <taxon>Anguilla</taxon>
    </lineage>
</organism>
<reference evidence="1" key="2">
    <citation type="journal article" date="2015" name="Fish Shellfish Immunol.">
        <title>Early steps in the European eel (Anguilla anguilla)-Vibrio vulnificus interaction in the gills: Role of the RtxA13 toxin.</title>
        <authorList>
            <person name="Callol A."/>
            <person name="Pajuelo D."/>
            <person name="Ebbesson L."/>
            <person name="Teles M."/>
            <person name="MacKenzie S."/>
            <person name="Amaro C."/>
        </authorList>
    </citation>
    <scope>NUCLEOTIDE SEQUENCE</scope>
</reference>
<protein>
    <submittedName>
        <fullName evidence="1">Uncharacterized protein</fullName>
    </submittedName>
</protein>
<evidence type="ECO:0000313" key="1">
    <source>
        <dbReference type="EMBL" id="JAH01791.1"/>
    </source>
</evidence>
<dbReference type="EMBL" id="GBXM01106786">
    <property type="protein sequence ID" value="JAH01791.1"/>
    <property type="molecule type" value="Transcribed_RNA"/>
</dbReference>
<name>A0A0E9PAX2_ANGAN</name>
<dbReference type="AlphaFoldDB" id="A0A0E9PAX2"/>
<sequence length="72" mass="7832">MKRSENVKPGMAESHMTVPVLFLTTRIPKGESITLTIYNLFFSSVSGVLGTFRGTGTSKRLLAGSYTLNCSM</sequence>